<sequence length="67" mass="7259">MNAAAPASPLSFLLYLSLPAGNSGVLKGVKLLWPVKEASIRRGLFDLLQLLENYTDAACFIGKIYMS</sequence>
<proteinExistence type="predicted"/>
<dbReference type="AlphaFoldDB" id="M8BIA5"/>
<accession>M8BIA5</accession>
<name>M8BIA5_AEGTA</name>
<organism evidence="1">
    <name type="scientific">Aegilops tauschii</name>
    <name type="common">Tausch's goatgrass</name>
    <name type="synonym">Aegilops squarrosa</name>
    <dbReference type="NCBI Taxonomy" id="37682"/>
    <lineage>
        <taxon>Eukaryota</taxon>
        <taxon>Viridiplantae</taxon>
        <taxon>Streptophyta</taxon>
        <taxon>Embryophyta</taxon>
        <taxon>Tracheophyta</taxon>
        <taxon>Spermatophyta</taxon>
        <taxon>Magnoliopsida</taxon>
        <taxon>Liliopsida</taxon>
        <taxon>Poales</taxon>
        <taxon>Poaceae</taxon>
        <taxon>BOP clade</taxon>
        <taxon>Pooideae</taxon>
        <taxon>Triticodae</taxon>
        <taxon>Triticeae</taxon>
        <taxon>Triticinae</taxon>
        <taxon>Aegilops</taxon>
    </lineage>
</organism>
<evidence type="ECO:0000313" key="1">
    <source>
        <dbReference type="EnsemblPlants" id="EMT06478"/>
    </source>
</evidence>
<reference evidence="1" key="1">
    <citation type="submission" date="2015-06" db="UniProtKB">
        <authorList>
            <consortium name="EnsemblPlants"/>
        </authorList>
    </citation>
    <scope>IDENTIFICATION</scope>
</reference>
<protein>
    <submittedName>
        <fullName evidence="1">Uncharacterized protein</fullName>
    </submittedName>
</protein>
<dbReference type="EnsemblPlants" id="EMT06478">
    <property type="protein sequence ID" value="EMT06478"/>
    <property type="gene ID" value="F775_00180"/>
</dbReference>